<dbReference type="CDD" id="cd00082">
    <property type="entry name" value="HisKA"/>
    <property type="match status" value="1"/>
</dbReference>
<dbReference type="PRINTS" id="PR00344">
    <property type="entry name" value="BCTRLSENSOR"/>
</dbReference>
<dbReference type="InterPro" id="IPR001789">
    <property type="entry name" value="Sig_transdc_resp-reg_receiver"/>
</dbReference>
<dbReference type="SMART" id="SM00387">
    <property type="entry name" value="HATPase_c"/>
    <property type="match status" value="1"/>
</dbReference>
<name>A0AA48RCS0_9ZZZZ</name>
<feature type="domain" description="PAC" evidence="11">
    <location>
        <begin position="103"/>
        <end position="156"/>
    </location>
</feature>
<dbReference type="InterPro" id="IPR035965">
    <property type="entry name" value="PAS-like_dom_sf"/>
</dbReference>
<dbReference type="PANTHER" id="PTHR43547">
    <property type="entry name" value="TWO-COMPONENT HISTIDINE KINASE"/>
    <property type="match status" value="1"/>
</dbReference>
<keyword evidence="7" id="KW-0472">Membrane</keyword>
<evidence type="ECO:0000256" key="1">
    <source>
        <dbReference type="ARBA" id="ARBA00000085"/>
    </source>
</evidence>
<proteinExistence type="predicted"/>
<dbReference type="Pfam" id="PF00072">
    <property type="entry name" value="Response_reg"/>
    <property type="match status" value="1"/>
</dbReference>
<sequence>MQNTSELRARNPAEDRDIVSKGPPDLHQIAQQWENFARAQELGQIGWWRLDTTTNVLTWSEENYRIFGAPSGKPQTYQTFLDAIHPADRQAVDEKWGAALRGESYDIEHRIIANGQVKWVREKATLEFDETGALRGGFGITQDITDRKAVEQALQWSVRRNELLTKTAARLLETTDVQGLVDQLCAEVMAFLECDVFFNFLADEQAKRLRLNACAGIPRGVAEEIEWLDFGVAVCGCVARDRERVIAENIGAVVDERTTLIRSFGIESYCCHPLMSQGRLIGTLSFGSRSRPSFREEEIEVMQAVSNLVAMAMARLGMEQALREADRRKDEFLATLAHELRNPLAPIRSGLQVLKSDSGAWPKASRIIEIMARQVDHIVRLVDDLMEVSRIRNGKIALRLERVDLTAVIRQAVESCQQVMEASGVALSVATPDTPLYVEGDSVRLSQIVSNLLNNAAKYTEAGGRVEIAAGRLNRWAVLSVEDTGVGIPKEMLPHVFDLFAQVDRTLGRAQGGLGIGLALVRKLVTLHGGEVEAQSRGPGLGSRFVLRLPLSKTAAAGASDENGPSEASTTKRVLVIDDNRDAAVSMSMLLETLGASARVASDGESGVAAFEHFHPGLVFLDLGMPGIDGFETARRLRATPEGRAATIVALTGWGGEATRARTREAGFDLHLTKPASVDDVRKALAFRAS</sequence>
<dbReference type="InterPro" id="IPR003018">
    <property type="entry name" value="GAF"/>
</dbReference>
<dbReference type="Pfam" id="PF08447">
    <property type="entry name" value="PAS_3"/>
    <property type="match status" value="1"/>
</dbReference>
<keyword evidence="6" id="KW-0902">Two-component regulatory system</keyword>
<evidence type="ECO:0000256" key="2">
    <source>
        <dbReference type="ARBA" id="ARBA00012438"/>
    </source>
</evidence>
<organism evidence="12">
    <name type="scientific">freshwater sediment metagenome</name>
    <dbReference type="NCBI Taxonomy" id="556182"/>
    <lineage>
        <taxon>unclassified sequences</taxon>
        <taxon>metagenomes</taxon>
        <taxon>ecological metagenomes</taxon>
    </lineage>
</organism>
<dbReference type="Gene3D" id="3.30.450.40">
    <property type="match status" value="1"/>
</dbReference>
<dbReference type="Pfam" id="PF01590">
    <property type="entry name" value="GAF"/>
    <property type="match status" value="1"/>
</dbReference>
<dbReference type="SUPFAM" id="SSF52172">
    <property type="entry name" value="CheY-like"/>
    <property type="match status" value="1"/>
</dbReference>
<evidence type="ECO:0000256" key="5">
    <source>
        <dbReference type="ARBA" id="ARBA00022777"/>
    </source>
</evidence>
<dbReference type="Gene3D" id="1.10.287.130">
    <property type="match status" value="1"/>
</dbReference>
<dbReference type="SUPFAM" id="SSF47384">
    <property type="entry name" value="Homodimeric domain of signal transducing histidine kinase"/>
    <property type="match status" value="1"/>
</dbReference>
<evidence type="ECO:0000256" key="3">
    <source>
        <dbReference type="ARBA" id="ARBA00022553"/>
    </source>
</evidence>
<dbReference type="SMART" id="SM00448">
    <property type="entry name" value="REC"/>
    <property type="match status" value="1"/>
</dbReference>
<dbReference type="CDD" id="cd00130">
    <property type="entry name" value="PAS"/>
    <property type="match status" value="1"/>
</dbReference>
<evidence type="ECO:0000256" key="7">
    <source>
        <dbReference type="ARBA" id="ARBA00023136"/>
    </source>
</evidence>
<protein>
    <recommendedName>
        <fullName evidence="2">histidine kinase</fullName>
        <ecNumber evidence="2">2.7.13.3</ecNumber>
    </recommendedName>
</protein>
<evidence type="ECO:0000256" key="4">
    <source>
        <dbReference type="ARBA" id="ARBA00022679"/>
    </source>
</evidence>
<feature type="domain" description="Response regulatory" evidence="10">
    <location>
        <begin position="573"/>
        <end position="689"/>
    </location>
</feature>
<dbReference type="Gene3D" id="3.30.450.20">
    <property type="entry name" value="PAS domain"/>
    <property type="match status" value="1"/>
</dbReference>
<dbReference type="SMART" id="SM00388">
    <property type="entry name" value="HisKA"/>
    <property type="match status" value="1"/>
</dbReference>
<dbReference type="CDD" id="cd17580">
    <property type="entry name" value="REC_2_DhkD-like"/>
    <property type="match status" value="1"/>
</dbReference>
<keyword evidence="5 12" id="KW-0418">Kinase</keyword>
<comment type="catalytic activity">
    <reaction evidence="1">
        <text>ATP + protein L-histidine = ADP + protein N-phospho-L-histidine.</text>
        <dbReference type="EC" id="2.7.13.3"/>
    </reaction>
</comment>
<dbReference type="InterPro" id="IPR036890">
    <property type="entry name" value="HATPase_C_sf"/>
</dbReference>
<dbReference type="Gene3D" id="2.10.70.100">
    <property type="match status" value="1"/>
</dbReference>
<accession>A0AA48RCS0</accession>
<evidence type="ECO:0000259" key="9">
    <source>
        <dbReference type="PROSITE" id="PS50109"/>
    </source>
</evidence>
<dbReference type="GO" id="GO:0000155">
    <property type="term" value="F:phosphorelay sensor kinase activity"/>
    <property type="evidence" value="ECO:0007669"/>
    <property type="project" value="InterPro"/>
</dbReference>
<dbReference type="InterPro" id="IPR013655">
    <property type="entry name" value="PAS_fold_3"/>
</dbReference>
<dbReference type="InterPro" id="IPR003594">
    <property type="entry name" value="HATPase_dom"/>
</dbReference>
<dbReference type="InterPro" id="IPR004358">
    <property type="entry name" value="Sig_transdc_His_kin-like_C"/>
</dbReference>
<feature type="region of interest" description="Disordered" evidence="8">
    <location>
        <begin position="1"/>
        <end position="24"/>
    </location>
</feature>
<dbReference type="Gene3D" id="3.40.50.2300">
    <property type="match status" value="1"/>
</dbReference>
<reference evidence="12" key="1">
    <citation type="submission" date="2023-07" db="EMBL/GenBank/DDBJ databases">
        <authorList>
            <person name="Pelsma A.J. K."/>
        </authorList>
    </citation>
    <scope>NUCLEOTIDE SEQUENCE</scope>
</reference>
<gene>
    <name evidence="12" type="primary">K20974</name>
    <name evidence="12" type="ORF">AMST5_01548</name>
</gene>
<dbReference type="InterPro" id="IPR000014">
    <property type="entry name" value="PAS"/>
</dbReference>
<feature type="compositionally biased region" description="Basic and acidic residues" evidence="8">
    <location>
        <begin position="7"/>
        <end position="19"/>
    </location>
</feature>
<dbReference type="NCBIfam" id="TIGR00229">
    <property type="entry name" value="sensory_box"/>
    <property type="match status" value="1"/>
</dbReference>
<feature type="domain" description="Histidine kinase" evidence="9">
    <location>
        <begin position="335"/>
        <end position="553"/>
    </location>
</feature>
<dbReference type="SUPFAM" id="SSF55785">
    <property type="entry name" value="PYP-like sensor domain (PAS domain)"/>
    <property type="match status" value="1"/>
</dbReference>
<keyword evidence="3" id="KW-0597">Phosphoprotein</keyword>
<evidence type="ECO:0000259" key="10">
    <source>
        <dbReference type="PROSITE" id="PS50110"/>
    </source>
</evidence>
<evidence type="ECO:0000313" key="12">
    <source>
        <dbReference type="EMBL" id="CAJ0863082.1"/>
    </source>
</evidence>
<evidence type="ECO:0000256" key="6">
    <source>
        <dbReference type="ARBA" id="ARBA00023012"/>
    </source>
</evidence>
<dbReference type="InterPro" id="IPR005467">
    <property type="entry name" value="His_kinase_dom"/>
</dbReference>
<dbReference type="EC" id="2.7.13.3" evidence="2"/>
<dbReference type="PROSITE" id="PS50110">
    <property type="entry name" value="RESPONSE_REGULATORY"/>
    <property type="match status" value="1"/>
</dbReference>
<dbReference type="Gene3D" id="3.30.565.10">
    <property type="entry name" value="Histidine kinase-like ATPase, C-terminal domain"/>
    <property type="match status" value="1"/>
</dbReference>
<dbReference type="SUPFAM" id="SSF55781">
    <property type="entry name" value="GAF domain-like"/>
    <property type="match status" value="1"/>
</dbReference>
<dbReference type="InterPro" id="IPR036097">
    <property type="entry name" value="HisK_dim/P_sf"/>
</dbReference>
<keyword evidence="4 12" id="KW-0808">Transferase</keyword>
<dbReference type="Pfam" id="PF02518">
    <property type="entry name" value="HATPase_c"/>
    <property type="match status" value="1"/>
</dbReference>
<dbReference type="InterPro" id="IPR011006">
    <property type="entry name" value="CheY-like_superfamily"/>
</dbReference>
<dbReference type="FunFam" id="3.30.565.10:FF:000006">
    <property type="entry name" value="Sensor histidine kinase WalK"/>
    <property type="match status" value="1"/>
</dbReference>
<dbReference type="Pfam" id="PF00512">
    <property type="entry name" value="HisKA"/>
    <property type="match status" value="1"/>
</dbReference>
<dbReference type="FunFam" id="1.10.287.130:FF:000001">
    <property type="entry name" value="Two-component sensor histidine kinase"/>
    <property type="match status" value="1"/>
</dbReference>
<dbReference type="InterPro" id="IPR003661">
    <property type="entry name" value="HisK_dim/P_dom"/>
</dbReference>
<dbReference type="SUPFAM" id="SSF55874">
    <property type="entry name" value="ATPase domain of HSP90 chaperone/DNA topoisomerase II/histidine kinase"/>
    <property type="match status" value="1"/>
</dbReference>
<dbReference type="PANTHER" id="PTHR43547:SF2">
    <property type="entry name" value="HYBRID SIGNAL TRANSDUCTION HISTIDINE KINASE C"/>
    <property type="match status" value="1"/>
</dbReference>
<dbReference type="AlphaFoldDB" id="A0AA48RCS0"/>
<dbReference type="InterPro" id="IPR029016">
    <property type="entry name" value="GAF-like_dom_sf"/>
</dbReference>
<dbReference type="PROSITE" id="PS50109">
    <property type="entry name" value="HIS_KIN"/>
    <property type="match status" value="1"/>
</dbReference>
<dbReference type="SMART" id="SM00065">
    <property type="entry name" value="GAF"/>
    <property type="match status" value="1"/>
</dbReference>
<dbReference type="EMBL" id="OY288114">
    <property type="protein sequence ID" value="CAJ0863082.1"/>
    <property type="molecule type" value="Genomic_DNA"/>
</dbReference>
<dbReference type="InterPro" id="IPR000700">
    <property type="entry name" value="PAS-assoc_C"/>
</dbReference>
<dbReference type="PROSITE" id="PS50113">
    <property type="entry name" value="PAC"/>
    <property type="match status" value="1"/>
</dbReference>
<evidence type="ECO:0000256" key="8">
    <source>
        <dbReference type="SAM" id="MobiDB-lite"/>
    </source>
</evidence>
<evidence type="ECO:0000259" key="11">
    <source>
        <dbReference type="PROSITE" id="PS50113"/>
    </source>
</evidence>